<organism evidence="5 6">
    <name type="scientific">Leuconostoc fallax</name>
    <dbReference type="NCBI Taxonomy" id="1251"/>
    <lineage>
        <taxon>Bacteria</taxon>
        <taxon>Bacillati</taxon>
        <taxon>Bacillota</taxon>
        <taxon>Bacilli</taxon>
        <taxon>Lactobacillales</taxon>
        <taxon>Lactobacillaceae</taxon>
        <taxon>Leuconostoc</taxon>
    </lineage>
</organism>
<dbReference type="EMBL" id="PUFI01000014">
    <property type="protein sequence ID" value="TDG67927.1"/>
    <property type="molecule type" value="Genomic_DNA"/>
</dbReference>
<dbReference type="InterPro" id="IPR027417">
    <property type="entry name" value="P-loop_NTPase"/>
</dbReference>
<evidence type="ECO:0000256" key="1">
    <source>
        <dbReference type="ARBA" id="ARBA00006611"/>
    </source>
</evidence>
<dbReference type="Proteomes" id="UP000295681">
    <property type="component" value="Unassembled WGS sequence"/>
</dbReference>
<gene>
    <name evidence="5" type="ORF">C5L23_000233</name>
</gene>
<keyword evidence="6" id="KW-1185">Reference proteome</keyword>
<dbReference type="RefSeq" id="WP_133264343.1">
    <property type="nucleotide sequence ID" value="NZ_JAGYGP010000001.1"/>
</dbReference>
<reference evidence="5 6" key="1">
    <citation type="journal article" date="2019" name="Appl. Microbiol. Biotechnol.">
        <title>Uncovering carbohydrate metabolism through a genotype-phenotype association study of 56 lactic acid bacteria genomes.</title>
        <authorList>
            <person name="Buron-Moles G."/>
            <person name="Chailyan A."/>
            <person name="Dolejs I."/>
            <person name="Forster J."/>
            <person name="Miks M.H."/>
        </authorList>
    </citation>
    <scope>NUCLEOTIDE SEQUENCE [LARGE SCALE GENOMIC DNA]</scope>
    <source>
        <strain evidence="5 6">ATCC 700006</strain>
    </source>
</reference>
<keyword evidence="3" id="KW-0067">ATP-binding</keyword>
<dbReference type="Pfam" id="PF00437">
    <property type="entry name" value="T2SSE"/>
    <property type="match status" value="1"/>
</dbReference>
<dbReference type="GO" id="GO:0005886">
    <property type="term" value="C:plasma membrane"/>
    <property type="evidence" value="ECO:0007669"/>
    <property type="project" value="TreeGrafter"/>
</dbReference>
<evidence type="ECO:0000256" key="2">
    <source>
        <dbReference type="ARBA" id="ARBA00022741"/>
    </source>
</evidence>
<comment type="caution">
    <text evidence="5">The sequence shown here is derived from an EMBL/GenBank/DDBJ whole genome shotgun (WGS) entry which is preliminary data.</text>
</comment>
<keyword evidence="2" id="KW-0547">Nucleotide-binding</keyword>
<dbReference type="InterPro" id="IPR001482">
    <property type="entry name" value="T2SS/T4SS_dom"/>
</dbReference>
<evidence type="ECO:0000259" key="4">
    <source>
        <dbReference type="Pfam" id="PF00437"/>
    </source>
</evidence>
<dbReference type="Gene3D" id="3.30.450.90">
    <property type="match status" value="1"/>
</dbReference>
<dbReference type="NCBIfam" id="NF041000">
    <property type="entry name" value="ATPase_ComGA"/>
    <property type="match status" value="1"/>
</dbReference>
<feature type="domain" description="Bacterial type II secretion system protein E" evidence="4">
    <location>
        <begin position="3"/>
        <end position="267"/>
    </location>
</feature>
<evidence type="ECO:0000313" key="6">
    <source>
        <dbReference type="Proteomes" id="UP000295681"/>
    </source>
</evidence>
<dbReference type="GO" id="GO:0005524">
    <property type="term" value="F:ATP binding"/>
    <property type="evidence" value="ECO:0007669"/>
    <property type="project" value="UniProtKB-KW"/>
</dbReference>
<proteinExistence type="inferred from homology"/>
<name>A0A4R5N7W3_9LACO</name>
<dbReference type="STRING" id="907931.GCA_000165675_01319"/>
<evidence type="ECO:0000256" key="3">
    <source>
        <dbReference type="ARBA" id="ARBA00022840"/>
    </source>
</evidence>
<dbReference type="GO" id="GO:0016887">
    <property type="term" value="F:ATP hydrolysis activity"/>
    <property type="evidence" value="ECO:0007669"/>
    <property type="project" value="TreeGrafter"/>
</dbReference>
<dbReference type="AlphaFoldDB" id="A0A4R5N7W3"/>
<dbReference type="CDD" id="cd01129">
    <property type="entry name" value="PulE-GspE-like"/>
    <property type="match status" value="1"/>
</dbReference>
<comment type="similarity">
    <text evidence="1">Belongs to the GSP E family.</text>
</comment>
<dbReference type="SUPFAM" id="SSF52540">
    <property type="entry name" value="P-loop containing nucleoside triphosphate hydrolases"/>
    <property type="match status" value="1"/>
</dbReference>
<dbReference type="PANTHER" id="PTHR30258:SF2">
    <property type="entry name" value="COMG OPERON PROTEIN 1"/>
    <property type="match status" value="1"/>
</dbReference>
<protein>
    <recommendedName>
        <fullName evidence="4">Bacterial type II secretion system protein E domain-containing protein</fullName>
    </recommendedName>
</protein>
<accession>A0A4R5N7W3</accession>
<dbReference type="PANTHER" id="PTHR30258">
    <property type="entry name" value="TYPE II SECRETION SYSTEM PROTEIN GSPE-RELATED"/>
    <property type="match status" value="1"/>
</dbReference>
<dbReference type="InterPro" id="IPR047667">
    <property type="entry name" value="ATPase_ComGA"/>
</dbReference>
<sequence>MDVTELLEQAIQATASDVYFIPDEADYQVKFHIKGHGETKHYIPYEVAHVIISSIKYRAKMNISERRRPQLGQFPIVHSEETVWVRVSSVGDFLSRETVVLRFIYPQISNQHWLAPEQYEQLELHLPESGLFLFSGPTGSGKTTTMYRLLTCLSLEKTVLTIEDPVEIQQSNFVQLQVNETAGMYYDDLIKVALRHRPEVLLIGEIRDKETAEAAIKAALSGHLVVSTIHALSARDVMTRLLDLGVQKEQLKAALCGVAYQRLIPLVSGDQAALIDLLVQERLECVLNERQISKFSEEWGSVLDATYKQGKISEKTWQIYRAL</sequence>
<evidence type="ECO:0000313" key="5">
    <source>
        <dbReference type="EMBL" id="TDG67927.1"/>
    </source>
</evidence>
<dbReference type="Gene3D" id="3.40.50.300">
    <property type="entry name" value="P-loop containing nucleotide triphosphate hydrolases"/>
    <property type="match status" value="1"/>
</dbReference>